<keyword evidence="3" id="KW-0808">Transferase</keyword>
<feature type="domain" description="Glycosyltransferase subfamily 4-like N-terminal" evidence="2">
    <location>
        <begin position="19"/>
        <end position="121"/>
    </location>
</feature>
<protein>
    <submittedName>
        <fullName evidence="3">Glycosyltransferase involved in cell wall bisynthesis</fullName>
    </submittedName>
</protein>
<dbReference type="InterPro" id="IPR001296">
    <property type="entry name" value="Glyco_trans_1"/>
</dbReference>
<reference evidence="4" key="1">
    <citation type="submission" date="2017-06" db="EMBL/GenBank/DDBJ databases">
        <authorList>
            <person name="Varghese N."/>
            <person name="Submissions S."/>
        </authorList>
    </citation>
    <scope>NUCLEOTIDE SEQUENCE [LARGE SCALE GENOMIC DNA]</scope>
    <source>
        <strain evidence="4">DSM 27993</strain>
    </source>
</reference>
<dbReference type="Gene3D" id="3.40.50.2000">
    <property type="entry name" value="Glycogen Phosphorylase B"/>
    <property type="match status" value="2"/>
</dbReference>
<feature type="domain" description="Glycosyl transferase family 1" evidence="1">
    <location>
        <begin position="180"/>
        <end position="337"/>
    </location>
</feature>
<dbReference type="GO" id="GO:0016757">
    <property type="term" value="F:glycosyltransferase activity"/>
    <property type="evidence" value="ECO:0007669"/>
    <property type="project" value="InterPro"/>
</dbReference>
<proteinExistence type="predicted"/>
<evidence type="ECO:0000259" key="2">
    <source>
        <dbReference type="Pfam" id="PF13439"/>
    </source>
</evidence>
<gene>
    <name evidence="3" type="ORF">SAMN04488111_0871</name>
</gene>
<dbReference type="AlphaFoldDB" id="A0A238VQK8"/>
<evidence type="ECO:0000313" key="3">
    <source>
        <dbReference type="EMBL" id="SNR36471.1"/>
    </source>
</evidence>
<sequence>MTKLVNELKVIQIIDSLNPGGAEMMAVNIANGLNKIGVNSHLCVTRKEGDLKNSIVKGVGYLFLNKKRSLDLKAILKLNSYAKSHQINTIHAHSSSFFIAVQLKLINPFLNVVWHDHYGSSESLTNRKSVALKVCSYFFNSTIAVNKLLFDWSLKKLNTKNRFYLPNFATLNNRIKIETVLKGTNGKRIICLANLRPQKDHLNLLKAIKLIENDLNNWTLHLVGLDLYDEYSDKIKSFIKEEGLENAVFLYGSRLDIYHILEQTTIGVLSSKSEGLPVSLLEYGLASLPVVVTNVGDCSQVIEHMKSGMMVHSKNEKELADGLMYLIENELNRSTFGKIFFNKIKTEFSEESFLKKLIKIYQFD</sequence>
<keyword evidence="4" id="KW-1185">Reference proteome</keyword>
<dbReference type="PANTHER" id="PTHR12526">
    <property type="entry name" value="GLYCOSYLTRANSFERASE"/>
    <property type="match status" value="1"/>
</dbReference>
<dbReference type="EMBL" id="FZNX01000001">
    <property type="protein sequence ID" value="SNR36471.1"/>
    <property type="molecule type" value="Genomic_DNA"/>
</dbReference>
<evidence type="ECO:0000313" key="4">
    <source>
        <dbReference type="Proteomes" id="UP000198412"/>
    </source>
</evidence>
<dbReference type="Pfam" id="PF00534">
    <property type="entry name" value="Glycos_transf_1"/>
    <property type="match status" value="1"/>
</dbReference>
<dbReference type="InterPro" id="IPR028098">
    <property type="entry name" value="Glyco_trans_4-like_N"/>
</dbReference>
<evidence type="ECO:0000259" key="1">
    <source>
        <dbReference type="Pfam" id="PF00534"/>
    </source>
</evidence>
<dbReference type="Pfam" id="PF13439">
    <property type="entry name" value="Glyco_transf_4"/>
    <property type="match status" value="1"/>
</dbReference>
<dbReference type="PANTHER" id="PTHR12526:SF630">
    <property type="entry name" value="GLYCOSYLTRANSFERASE"/>
    <property type="match status" value="1"/>
</dbReference>
<accession>A0A238VQK8</accession>
<name>A0A238VQK8_9FLAO</name>
<dbReference type="OrthoDB" id="823685at2"/>
<dbReference type="RefSeq" id="WP_089377172.1">
    <property type="nucleotide sequence ID" value="NZ_FZNX01000001.1"/>
</dbReference>
<dbReference type="SUPFAM" id="SSF53756">
    <property type="entry name" value="UDP-Glycosyltransferase/glycogen phosphorylase"/>
    <property type="match status" value="1"/>
</dbReference>
<dbReference type="Proteomes" id="UP000198412">
    <property type="component" value="Unassembled WGS sequence"/>
</dbReference>
<organism evidence="3 4">
    <name type="scientific">Lutibacter flavus</name>
    <dbReference type="NCBI Taxonomy" id="691689"/>
    <lineage>
        <taxon>Bacteria</taxon>
        <taxon>Pseudomonadati</taxon>
        <taxon>Bacteroidota</taxon>
        <taxon>Flavobacteriia</taxon>
        <taxon>Flavobacteriales</taxon>
        <taxon>Flavobacteriaceae</taxon>
        <taxon>Lutibacter</taxon>
    </lineage>
</organism>